<dbReference type="AlphaFoldDB" id="S7VE15"/>
<dbReference type="eggNOG" id="COG0719">
    <property type="taxonomic scope" value="Bacteria"/>
</dbReference>
<dbReference type="InterPro" id="IPR037284">
    <property type="entry name" value="SUF_FeS_clus_asmbl_SufBD_sf"/>
</dbReference>
<dbReference type="EMBL" id="ATHJ01000011">
    <property type="protein sequence ID" value="EPR44979.1"/>
    <property type="molecule type" value="Genomic_DNA"/>
</dbReference>
<dbReference type="STRING" id="897.B2D07_11960"/>
<gene>
    <name evidence="1" type="ORF">dsmv_1015</name>
</gene>
<evidence type="ECO:0000313" key="1">
    <source>
        <dbReference type="EMBL" id="EPR44979.1"/>
    </source>
</evidence>
<proteinExistence type="predicted"/>
<dbReference type="Proteomes" id="UP000014977">
    <property type="component" value="Unassembled WGS sequence"/>
</dbReference>
<keyword evidence="2" id="KW-1185">Reference proteome</keyword>
<protein>
    <submittedName>
        <fullName evidence="1">SufBD protein</fullName>
    </submittedName>
</protein>
<reference evidence="1 2" key="1">
    <citation type="journal article" date="2013" name="Genome Announc.">
        <title>Draft genome sequences for three mercury-methylating, sulfate-reducing bacteria.</title>
        <authorList>
            <person name="Brown S.D."/>
            <person name="Hurt R.A.Jr."/>
            <person name="Gilmour C.C."/>
            <person name="Elias D.A."/>
        </authorList>
    </citation>
    <scope>NUCLEOTIDE SEQUENCE [LARGE SCALE GENOMIC DNA]</scope>
    <source>
        <strain evidence="1 2">DSM 2059</strain>
    </source>
</reference>
<dbReference type="PATRIC" id="fig|1121405.3.peg.175"/>
<accession>S7VE15</accession>
<dbReference type="SUPFAM" id="SSF101960">
    <property type="entry name" value="Stabilizer of iron transporter SufD"/>
    <property type="match status" value="1"/>
</dbReference>
<organism evidence="1 2">
    <name type="scientific">Desulfococcus multivorans DSM 2059</name>
    <dbReference type="NCBI Taxonomy" id="1121405"/>
    <lineage>
        <taxon>Bacteria</taxon>
        <taxon>Pseudomonadati</taxon>
        <taxon>Thermodesulfobacteriota</taxon>
        <taxon>Desulfobacteria</taxon>
        <taxon>Desulfobacterales</taxon>
        <taxon>Desulfococcaceae</taxon>
        <taxon>Desulfococcus</taxon>
    </lineage>
</organism>
<sequence>MPHEFAADKIDQREIAYLMARGVDEEEAVSTIARGFLNVDIEGLPAGLREKPDKAVSETLKDLM</sequence>
<comment type="caution">
    <text evidence="1">The sequence shown here is derived from an EMBL/GenBank/DDBJ whole genome shotgun (WGS) entry which is preliminary data.</text>
</comment>
<name>S7VE15_DESML</name>
<evidence type="ECO:0000313" key="2">
    <source>
        <dbReference type="Proteomes" id="UP000014977"/>
    </source>
</evidence>
<dbReference type="GO" id="GO:0016226">
    <property type="term" value="P:iron-sulfur cluster assembly"/>
    <property type="evidence" value="ECO:0007669"/>
    <property type="project" value="InterPro"/>
</dbReference>